<dbReference type="CDD" id="cd06171">
    <property type="entry name" value="Sigma70_r4"/>
    <property type="match status" value="1"/>
</dbReference>
<dbReference type="InterPro" id="IPR007627">
    <property type="entry name" value="RNA_pol_sigma70_r2"/>
</dbReference>
<dbReference type="EMBL" id="VNJK01000001">
    <property type="protein sequence ID" value="TVX91685.1"/>
    <property type="molecule type" value="Genomic_DNA"/>
</dbReference>
<dbReference type="InterPro" id="IPR036388">
    <property type="entry name" value="WH-like_DNA-bd_sf"/>
</dbReference>
<feature type="domain" description="RNA polymerase sigma-70 region 4" evidence="7">
    <location>
        <begin position="118"/>
        <end position="167"/>
    </location>
</feature>
<keyword evidence="4" id="KW-0238">DNA-binding</keyword>
<evidence type="ECO:0000259" key="7">
    <source>
        <dbReference type="Pfam" id="PF04545"/>
    </source>
</evidence>
<dbReference type="Pfam" id="PF04545">
    <property type="entry name" value="Sigma70_r4"/>
    <property type="match status" value="1"/>
</dbReference>
<dbReference type="Pfam" id="PF04542">
    <property type="entry name" value="Sigma70_r2"/>
    <property type="match status" value="1"/>
</dbReference>
<dbReference type="NCBIfam" id="TIGR02937">
    <property type="entry name" value="sigma70-ECF"/>
    <property type="match status" value="1"/>
</dbReference>
<dbReference type="SUPFAM" id="SSF88659">
    <property type="entry name" value="Sigma3 and sigma4 domains of RNA polymerase sigma factors"/>
    <property type="match status" value="1"/>
</dbReference>
<dbReference type="PANTHER" id="PTHR43133:SF60">
    <property type="entry name" value="RNA POLYMERASE SIGMA FACTOR SIGV"/>
    <property type="match status" value="1"/>
</dbReference>
<evidence type="ECO:0000256" key="5">
    <source>
        <dbReference type="ARBA" id="ARBA00023163"/>
    </source>
</evidence>
<dbReference type="Proteomes" id="UP000318102">
    <property type="component" value="Unassembled WGS sequence"/>
</dbReference>
<protein>
    <submittedName>
        <fullName evidence="8">Sigma-70 family RNA polymerase sigma factor</fullName>
    </submittedName>
</protein>
<sequence>MDIHNLVKKAQKGNKKAFLELFQHYEEAIYRIAYMYVKNKDDTLDVVQETAYHAFRSIDTLREPQYVKTWMMKIAINQSIYILNQRKKIIPFPPEFTEHNSGFVSEEDVPLAVTLEQLLDELNMTEKSVITLKFYKGYTIQAISDLLELPLGSTKTILYRGLGKLRKKLMRGEVS</sequence>
<dbReference type="InterPro" id="IPR013325">
    <property type="entry name" value="RNA_pol_sigma_r2"/>
</dbReference>
<organism evidence="8 9">
    <name type="scientific">Paenibacillus agilis</name>
    <dbReference type="NCBI Taxonomy" id="3020863"/>
    <lineage>
        <taxon>Bacteria</taxon>
        <taxon>Bacillati</taxon>
        <taxon>Bacillota</taxon>
        <taxon>Bacilli</taxon>
        <taxon>Bacillales</taxon>
        <taxon>Paenibacillaceae</taxon>
        <taxon>Paenibacillus</taxon>
    </lineage>
</organism>
<dbReference type="OrthoDB" id="9782703at2"/>
<dbReference type="InterPro" id="IPR039425">
    <property type="entry name" value="RNA_pol_sigma-70-like"/>
</dbReference>
<dbReference type="GO" id="GO:0006352">
    <property type="term" value="P:DNA-templated transcription initiation"/>
    <property type="evidence" value="ECO:0007669"/>
    <property type="project" value="InterPro"/>
</dbReference>
<gene>
    <name evidence="8" type="ORF">FPZ44_00605</name>
</gene>
<comment type="similarity">
    <text evidence="1">Belongs to the sigma-70 factor family. ECF subfamily.</text>
</comment>
<evidence type="ECO:0000313" key="9">
    <source>
        <dbReference type="Proteomes" id="UP000318102"/>
    </source>
</evidence>
<dbReference type="GO" id="GO:0016987">
    <property type="term" value="F:sigma factor activity"/>
    <property type="evidence" value="ECO:0007669"/>
    <property type="project" value="UniProtKB-KW"/>
</dbReference>
<dbReference type="InterPro" id="IPR007630">
    <property type="entry name" value="RNA_pol_sigma70_r4"/>
</dbReference>
<dbReference type="RefSeq" id="WP_144986423.1">
    <property type="nucleotide sequence ID" value="NZ_VNJK01000001.1"/>
</dbReference>
<keyword evidence="3" id="KW-0731">Sigma factor</keyword>
<dbReference type="GO" id="GO:0003677">
    <property type="term" value="F:DNA binding"/>
    <property type="evidence" value="ECO:0007669"/>
    <property type="project" value="UniProtKB-KW"/>
</dbReference>
<evidence type="ECO:0000256" key="4">
    <source>
        <dbReference type="ARBA" id="ARBA00023125"/>
    </source>
</evidence>
<dbReference type="PANTHER" id="PTHR43133">
    <property type="entry name" value="RNA POLYMERASE ECF-TYPE SIGMA FACTO"/>
    <property type="match status" value="1"/>
</dbReference>
<feature type="domain" description="RNA polymerase sigma-70 region 2" evidence="6">
    <location>
        <begin position="21"/>
        <end position="87"/>
    </location>
</feature>
<evidence type="ECO:0000259" key="6">
    <source>
        <dbReference type="Pfam" id="PF04542"/>
    </source>
</evidence>
<evidence type="ECO:0000313" key="8">
    <source>
        <dbReference type="EMBL" id="TVX91685.1"/>
    </source>
</evidence>
<dbReference type="SUPFAM" id="SSF88946">
    <property type="entry name" value="Sigma2 domain of RNA polymerase sigma factors"/>
    <property type="match status" value="1"/>
</dbReference>
<keyword evidence="2" id="KW-0805">Transcription regulation</keyword>
<dbReference type="Gene3D" id="1.10.1740.10">
    <property type="match status" value="1"/>
</dbReference>
<evidence type="ECO:0000256" key="2">
    <source>
        <dbReference type="ARBA" id="ARBA00023015"/>
    </source>
</evidence>
<dbReference type="InterPro" id="IPR014284">
    <property type="entry name" value="RNA_pol_sigma-70_dom"/>
</dbReference>
<keyword evidence="5" id="KW-0804">Transcription</keyword>
<dbReference type="Gene3D" id="1.10.10.10">
    <property type="entry name" value="Winged helix-like DNA-binding domain superfamily/Winged helix DNA-binding domain"/>
    <property type="match status" value="1"/>
</dbReference>
<evidence type="ECO:0000256" key="1">
    <source>
        <dbReference type="ARBA" id="ARBA00010641"/>
    </source>
</evidence>
<reference evidence="8 9" key="1">
    <citation type="submission" date="2019-07" db="EMBL/GenBank/DDBJ databases">
        <authorList>
            <person name="Kim J."/>
        </authorList>
    </citation>
    <scope>NUCLEOTIDE SEQUENCE [LARGE SCALE GENOMIC DNA]</scope>
    <source>
        <strain evidence="8 9">N4</strain>
    </source>
</reference>
<name>A0A559IVL5_9BACL</name>
<accession>A0A559IVL5</accession>
<comment type="caution">
    <text evidence="8">The sequence shown here is derived from an EMBL/GenBank/DDBJ whole genome shotgun (WGS) entry which is preliminary data.</text>
</comment>
<keyword evidence="9" id="KW-1185">Reference proteome</keyword>
<evidence type="ECO:0000256" key="3">
    <source>
        <dbReference type="ARBA" id="ARBA00023082"/>
    </source>
</evidence>
<proteinExistence type="inferred from homology"/>
<dbReference type="InterPro" id="IPR013324">
    <property type="entry name" value="RNA_pol_sigma_r3/r4-like"/>
</dbReference>
<dbReference type="AlphaFoldDB" id="A0A559IVL5"/>